<dbReference type="EMBL" id="BEZZ01000358">
    <property type="protein sequence ID" value="GCC31374.1"/>
    <property type="molecule type" value="Genomic_DNA"/>
</dbReference>
<feature type="region of interest" description="Disordered" evidence="1">
    <location>
        <begin position="35"/>
        <end position="58"/>
    </location>
</feature>
<name>A0A401SLV1_CHIPU</name>
<feature type="compositionally biased region" description="Polar residues" evidence="1">
    <location>
        <begin position="46"/>
        <end position="57"/>
    </location>
</feature>
<protein>
    <submittedName>
        <fullName evidence="2">Uncharacterized protein</fullName>
    </submittedName>
</protein>
<gene>
    <name evidence="2" type="ORF">chiPu_0009831</name>
</gene>
<keyword evidence="3" id="KW-1185">Reference proteome</keyword>
<evidence type="ECO:0000256" key="1">
    <source>
        <dbReference type="SAM" id="MobiDB-lite"/>
    </source>
</evidence>
<dbReference type="Proteomes" id="UP000287033">
    <property type="component" value="Unassembled WGS sequence"/>
</dbReference>
<evidence type="ECO:0000313" key="2">
    <source>
        <dbReference type="EMBL" id="GCC31374.1"/>
    </source>
</evidence>
<accession>A0A401SLV1</accession>
<dbReference type="AlphaFoldDB" id="A0A401SLV1"/>
<organism evidence="2 3">
    <name type="scientific">Chiloscyllium punctatum</name>
    <name type="common">Brownbanded bambooshark</name>
    <name type="synonym">Hemiscyllium punctatum</name>
    <dbReference type="NCBI Taxonomy" id="137246"/>
    <lineage>
        <taxon>Eukaryota</taxon>
        <taxon>Metazoa</taxon>
        <taxon>Chordata</taxon>
        <taxon>Craniata</taxon>
        <taxon>Vertebrata</taxon>
        <taxon>Chondrichthyes</taxon>
        <taxon>Elasmobranchii</taxon>
        <taxon>Galeomorphii</taxon>
        <taxon>Galeoidea</taxon>
        <taxon>Orectolobiformes</taxon>
        <taxon>Hemiscylliidae</taxon>
        <taxon>Chiloscyllium</taxon>
    </lineage>
</organism>
<comment type="caution">
    <text evidence="2">The sequence shown here is derived from an EMBL/GenBank/DDBJ whole genome shotgun (WGS) entry which is preliminary data.</text>
</comment>
<sequence length="94" mass="11381">MDCEETIVSLFIRFSLLKYDQLLWQLKHRPLPLKRKRPKPPLLKGMSSQKLTRSQQPRQHHEFMQELIESILLEAVDSCDFITRVRFEQWDEDN</sequence>
<reference evidence="2 3" key="1">
    <citation type="journal article" date="2018" name="Nat. Ecol. Evol.">
        <title>Shark genomes provide insights into elasmobranch evolution and the origin of vertebrates.</title>
        <authorList>
            <person name="Hara Y"/>
            <person name="Yamaguchi K"/>
            <person name="Onimaru K"/>
            <person name="Kadota M"/>
            <person name="Koyanagi M"/>
            <person name="Keeley SD"/>
            <person name="Tatsumi K"/>
            <person name="Tanaka K"/>
            <person name="Motone F"/>
            <person name="Kageyama Y"/>
            <person name="Nozu R"/>
            <person name="Adachi N"/>
            <person name="Nishimura O"/>
            <person name="Nakagawa R"/>
            <person name="Tanegashima C"/>
            <person name="Kiyatake I"/>
            <person name="Matsumoto R"/>
            <person name="Murakumo K"/>
            <person name="Nishida K"/>
            <person name="Terakita A"/>
            <person name="Kuratani S"/>
            <person name="Sato K"/>
            <person name="Hyodo S Kuraku.S."/>
        </authorList>
    </citation>
    <scope>NUCLEOTIDE SEQUENCE [LARGE SCALE GENOMIC DNA]</scope>
</reference>
<evidence type="ECO:0000313" key="3">
    <source>
        <dbReference type="Proteomes" id="UP000287033"/>
    </source>
</evidence>
<proteinExistence type="predicted"/>